<dbReference type="EMBL" id="PHFW01000001">
    <property type="protein sequence ID" value="PQM29548.1"/>
    <property type="molecule type" value="Genomic_DNA"/>
</dbReference>
<keyword evidence="3" id="KW-1185">Reference proteome</keyword>
<organism evidence="2 3">
    <name type="scientific">Sphingopyxis lindanitolerans</name>
    <dbReference type="NCBI Taxonomy" id="2054227"/>
    <lineage>
        <taxon>Bacteria</taxon>
        <taxon>Pseudomonadati</taxon>
        <taxon>Pseudomonadota</taxon>
        <taxon>Alphaproteobacteria</taxon>
        <taxon>Sphingomonadales</taxon>
        <taxon>Sphingomonadaceae</taxon>
        <taxon>Sphingopyxis</taxon>
    </lineage>
</organism>
<dbReference type="AlphaFoldDB" id="A0A2S8BB24"/>
<reference evidence="3" key="1">
    <citation type="submission" date="2017-11" db="EMBL/GenBank/DDBJ databases">
        <title>The complete genome sequence of Sphingopyxis pomeranensis sp. nov. strain WS5A3p.</title>
        <authorList>
            <person name="Kaminski M.A."/>
        </authorList>
    </citation>
    <scope>NUCLEOTIDE SEQUENCE [LARGE SCALE GENOMIC DNA]</scope>
    <source>
        <strain evidence="3">WS5A3p</strain>
    </source>
</reference>
<feature type="compositionally biased region" description="Basic and acidic residues" evidence="1">
    <location>
        <begin position="75"/>
        <end position="88"/>
    </location>
</feature>
<gene>
    <name evidence="2" type="ORF">CVO77_01110</name>
</gene>
<evidence type="ECO:0000313" key="2">
    <source>
        <dbReference type="EMBL" id="PQM29548.1"/>
    </source>
</evidence>
<name>A0A2S8BB24_9SPHN</name>
<evidence type="ECO:0000313" key="3">
    <source>
        <dbReference type="Proteomes" id="UP000238954"/>
    </source>
</evidence>
<dbReference type="Proteomes" id="UP000238954">
    <property type="component" value="Chromosome"/>
</dbReference>
<evidence type="ECO:0000256" key="1">
    <source>
        <dbReference type="SAM" id="MobiDB-lite"/>
    </source>
</evidence>
<protein>
    <submittedName>
        <fullName evidence="2">Uncharacterized protein</fullName>
    </submittedName>
</protein>
<comment type="caution">
    <text evidence="2">The sequence shown here is derived from an EMBL/GenBank/DDBJ whole genome shotgun (WGS) entry which is preliminary data.</text>
</comment>
<accession>A0A2S8BB24</accession>
<feature type="region of interest" description="Disordered" evidence="1">
    <location>
        <begin position="1"/>
        <end position="31"/>
    </location>
</feature>
<feature type="region of interest" description="Disordered" evidence="1">
    <location>
        <begin position="52"/>
        <end position="88"/>
    </location>
</feature>
<sequence>MPDPFPERAPLPDFQIGVGKGLPDPTGFGNPDLAYQPDYQWVYDAAGGILTDLGQGLEPGSPPGGSGHALPPVEPVKRQPPEKGEKQRKVITKTAKIGIALYKALDAVSESAEVVDAIYQALPADVRKRWEKAMFPDARWIKDKRSGKWVRVGVDRPGDNFGQYGIGGADWKLRALYYNWHKVDVVQAVKNIIKNELTDKIIGGIESKLPRNSGNAHSDSERALSHYLDEFFTEELGL</sequence>
<proteinExistence type="predicted"/>